<sequence>MISNATEDTPAAKIAVLIPCYNEQTTIRAVVQDFAAHLPDASIYVFDNNSSDATIERAREAGATIRSVPLQGKGNVVRRMFADVDADVYVVVDGDDTYDAADAPAFVDRLLAEDLDMVVGARVSDEDAAYRRGHRFGNVMLTKFAAHIFGNSFSDMLSGYRVFSRRFAKSFAAHSKGFEIETELAVHALELRMPVQEMQTRYKARPAGSASKLNTYRDGARILFMTLRLFKAEKPLAFFSIGFAVCALASIVLAVPVLQTFIETGLVPRLPTALLCAALMLFGALLLVCGLVSDTITRGRAEAKRLVYLSFREPSQRRRAR</sequence>
<keyword evidence="1" id="KW-1133">Transmembrane helix</keyword>
<organism evidence="3 4">
    <name type="scientific">Paraburkholderia monticola</name>
    <dbReference type="NCBI Taxonomy" id="1399968"/>
    <lineage>
        <taxon>Bacteria</taxon>
        <taxon>Pseudomonadati</taxon>
        <taxon>Pseudomonadota</taxon>
        <taxon>Betaproteobacteria</taxon>
        <taxon>Burkholderiales</taxon>
        <taxon>Burkholderiaceae</taxon>
        <taxon>Paraburkholderia</taxon>
    </lineage>
</organism>
<keyword evidence="1" id="KW-0472">Membrane</keyword>
<protein>
    <submittedName>
        <fullName evidence="3">Glycosyl transferase</fullName>
    </submittedName>
</protein>
<dbReference type="InterPro" id="IPR050256">
    <property type="entry name" value="Glycosyltransferase_2"/>
</dbReference>
<dbReference type="RefSeq" id="WP_062124287.1">
    <property type="nucleotide sequence ID" value="NZ_LRBG01000002.1"/>
</dbReference>
<dbReference type="PANTHER" id="PTHR48090:SF7">
    <property type="entry name" value="RFBJ PROTEIN"/>
    <property type="match status" value="1"/>
</dbReference>
<dbReference type="Gene3D" id="3.90.550.10">
    <property type="entry name" value="Spore Coat Polysaccharide Biosynthesis Protein SpsA, Chain A"/>
    <property type="match status" value="1"/>
</dbReference>
<keyword evidence="4" id="KW-1185">Reference proteome</keyword>
<dbReference type="EMBL" id="LRBG01000002">
    <property type="protein sequence ID" value="KXU90950.1"/>
    <property type="molecule type" value="Genomic_DNA"/>
</dbReference>
<dbReference type="Proteomes" id="UP000075613">
    <property type="component" value="Unassembled WGS sequence"/>
</dbReference>
<dbReference type="AlphaFoldDB" id="A0A149Q0U3"/>
<evidence type="ECO:0000313" key="4">
    <source>
        <dbReference type="Proteomes" id="UP000075613"/>
    </source>
</evidence>
<proteinExistence type="predicted"/>
<feature type="transmembrane region" description="Helical" evidence="1">
    <location>
        <begin position="236"/>
        <end position="258"/>
    </location>
</feature>
<feature type="domain" description="Glycosyltransferase 2-like" evidence="2">
    <location>
        <begin position="16"/>
        <end position="168"/>
    </location>
</feature>
<dbReference type="STRING" id="1399968.CI15_03330"/>
<keyword evidence="1" id="KW-0812">Transmembrane</keyword>
<dbReference type="InterPro" id="IPR029044">
    <property type="entry name" value="Nucleotide-diphossugar_trans"/>
</dbReference>
<gene>
    <name evidence="3" type="ORF">CI15_03330</name>
</gene>
<evidence type="ECO:0000259" key="2">
    <source>
        <dbReference type="Pfam" id="PF00535"/>
    </source>
</evidence>
<comment type="caution">
    <text evidence="3">The sequence shown here is derived from an EMBL/GenBank/DDBJ whole genome shotgun (WGS) entry which is preliminary data.</text>
</comment>
<keyword evidence="3" id="KW-0808">Transferase</keyword>
<dbReference type="PANTHER" id="PTHR48090">
    <property type="entry name" value="UNDECAPRENYL-PHOSPHATE 4-DEOXY-4-FORMAMIDO-L-ARABINOSE TRANSFERASE-RELATED"/>
    <property type="match status" value="1"/>
</dbReference>
<name>A0A149Q0U3_9BURK</name>
<dbReference type="GO" id="GO:0016740">
    <property type="term" value="F:transferase activity"/>
    <property type="evidence" value="ECO:0007669"/>
    <property type="project" value="UniProtKB-KW"/>
</dbReference>
<evidence type="ECO:0000256" key="1">
    <source>
        <dbReference type="SAM" id="Phobius"/>
    </source>
</evidence>
<dbReference type="SUPFAM" id="SSF53448">
    <property type="entry name" value="Nucleotide-diphospho-sugar transferases"/>
    <property type="match status" value="1"/>
</dbReference>
<dbReference type="InterPro" id="IPR001173">
    <property type="entry name" value="Glyco_trans_2-like"/>
</dbReference>
<dbReference type="CDD" id="cd04179">
    <property type="entry name" value="DPM_DPG-synthase_like"/>
    <property type="match status" value="1"/>
</dbReference>
<dbReference type="OrthoDB" id="276604at2"/>
<dbReference type="Pfam" id="PF00535">
    <property type="entry name" value="Glycos_transf_2"/>
    <property type="match status" value="1"/>
</dbReference>
<feature type="transmembrane region" description="Helical" evidence="1">
    <location>
        <begin position="270"/>
        <end position="292"/>
    </location>
</feature>
<evidence type="ECO:0000313" key="3">
    <source>
        <dbReference type="EMBL" id="KXU90950.1"/>
    </source>
</evidence>
<accession>A0A149Q0U3</accession>
<reference evidence="3 4" key="1">
    <citation type="journal article" date="2015" name="Int. J. Syst. Evol. Microbiol.">
        <title>Burkholderia monticola sp. nov., isolated from mountain soil.</title>
        <authorList>
            <person name="Baek I."/>
            <person name="Seo B."/>
            <person name="Lee I."/>
            <person name="Yi H."/>
            <person name="Chun J."/>
        </authorList>
    </citation>
    <scope>NUCLEOTIDE SEQUENCE [LARGE SCALE GENOMIC DNA]</scope>
    <source>
        <strain evidence="3 4">JC2948</strain>
    </source>
</reference>